<evidence type="ECO:0000256" key="1">
    <source>
        <dbReference type="ARBA" id="ARBA00004533"/>
    </source>
</evidence>
<keyword evidence="8" id="KW-1185">Reference proteome</keyword>
<keyword evidence="4 7" id="KW-0808">Transferase</keyword>
<evidence type="ECO:0000256" key="3">
    <source>
        <dbReference type="ARBA" id="ARBA00022519"/>
    </source>
</evidence>
<dbReference type="Pfam" id="PF03279">
    <property type="entry name" value="Lip_A_acyltrans"/>
    <property type="match status" value="1"/>
</dbReference>
<dbReference type="Proteomes" id="UP000029052">
    <property type="component" value="Unassembled WGS sequence"/>
</dbReference>
<dbReference type="STRING" id="1692.BMAGN_0870"/>
<dbReference type="GO" id="GO:0016746">
    <property type="term" value="F:acyltransferase activity"/>
    <property type="evidence" value="ECO:0007669"/>
    <property type="project" value="UniProtKB-KW"/>
</dbReference>
<dbReference type="EMBL" id="JGZB01000006">
    <property type="protein sequence ID" value="KFI67879.1"/>
    <property type="molecule type" value="Genomic_DNA"/>
</dbReference>
<sequence length="332" mass="37611">MFDSLLNAIARHSRRIPQWLIEGLFAAAANIAWLARAAGVRQLERNLRHVLQSSHPQRPVTAHELRAMSRKGMRSYFQYFAEAMTVDARSEEQLRARVRGEGEGVPMLQEAARHGQSSPMALGHQGNWDYAGLWGSFEVAPVLTVAERLSNEQLLETFIEIRKKLGITVLLTGSKHLTAQLEERMRIDAPVVAPLLADRDLGRNGEFVEAFGSVIRVARGPATLAYDSGRPLYVVNVYRERLDGKRRDQAATRYGYVCEIGAPIDVTPFLSMEREEAIHAISQEWVRIWSQGIVRHPEDWHMLQPIFIDDLDFSRLKNVPEHVLEMVGKSSR</sequence>
<evidence type="ECO:0000256" key="2">
    <source>
        <dbReference type="ARBA" id="ARBA00022475"/>
    </source>
</evidence>
<evidence type="ECO:0000256" key="4">
    <source>
        <dbReference type="ARBA" id="ARBA00022679"/>
    </source>
</evidence>
<evidence type="ECO:0000256" key="6">
    <source>
        <dbReference type="ARBA" id="ARBA00023315"/>
    </source>
</evidence>
<organism evidence="7 8">
    <name type="scientific">Bifidobacterium magnum</name>
    <dbReference type="NCBI Taxonomy" id="1692"/>
    <lineage>
        <taxon>Bacteria</taxon>
        <taxon>Bacillati</taxon>
        <taxon>Actinomycetota</taxon>
        <taxon>Actinomycetes</taxon>
        <taxon>Bifidobacteriales</taxon>
        <taxon>Bifidobacteriaceae</taxon>
        <taxon>Bifidobacterium</taxon>
    </lineage>
</organism>
<comment type="subcellular location">
    <subcellularLocation>
        <location evidence="1">Cell inner membrane</location>
    </subcellularLocation>
</comment>
<dbReference type="RefSeq" id="WP_022859440.1">
    <property type="nucleotide sequence ID" value="NZ_JGZB01000006.1"/>
</dbReference>
<dbReference type="NCBIfam" id="NF005919">
    <property type="entry name" value="PRK07920.1"/>
    <property type="match status" value="1"/>
</dbReference>
<evidence type="ECO:0000256" key="5">
    <source>
        <dbReference type="ARBA" id="ARBA00023136"/>
    </source>
</evidence>
<evidence type="ECO:0000313" key="7">
    <source>
        <dbReference type="EMBL" id="KFI67879.1"/>
    </source>
</evidence>
<dbReference type="InterPro" id="IPR004960">
    <property type="entry name" value="LipA_acyltrans"/>
</dbReference>
<gene>
    <name evidence="7" type="ORF">BMAGN_0870</name>
</gene>
<keyword evidence="6 7" id="KW-0012">Acyltransferase</keyword>
<name>A0A087BA29_9BIFI</name>
<dbReference type="AlphaFoldDB" id="A0A087BA29"/>
<accession>A0A087BA29</accession>
<dbReference type="eggNOG" id="COG1560">
    <property type="taxonomic scope" value="Bacteria"/>
</dbReference>
<comment type="caution">
    <text evidence="7">The sequence shown here is derived from an EMBL/GenBank/DDBJ whole genome shotgun (WGS) entry which is preliminary data.</text>
</comment>
<dbReference type="PANTHER" id="PTHR30606:SF10">
    <property type="entry name" value="PHOSPHATIDYLINOSITOL MANNOSIDE ACYLTRANSFERASE"/>
    <property type="match status" value="1"/>
</dbReference>
<proteinExistence type="predicted"/>
<reference evidence="7 8" key="1">
    <citation type="submission" date="2014-03" db="EMBL/GenBank/DDBJ databases">
        <title>Genomics of Bifidobacteria.</title>
        <authorList>
            <person name="Ventura M."/>
            <person name="Milani C."/>
            <person name="Lugli G.A."/>
        </authorList>
    </citation>
    <scope>NUCLEOTIDE SEQUENCE [LARGE SCALE GENOMIC DNA]</scope>
    <source>
        <strain evidence="7 8">LMG 11591</strain>
    </source>
</reference>
<evidence type="ECO:0000313" key="8">
    <source>
        <dbReference type="Proteomes" id="UP000029052"/>
    </source>
</evidence>
<keyword evidence="5" id="KW-0472">Membrane</keyword>
<dbReference type="GO" id="GO:0005886">
    <property type="term" value="C:plasma membrane"/>
    <property type="evidence" value="ECO:0007669"/>
    <property type="project" value="UniProtKB-SubCell"/>
</dbReference>
<keyword evidence="3" id="KW-0997">Cell inner membrane</keyword>
<dbReference type="GO" id="GO:0009247">
    <property type="term" value="P:glycolipid biosynthetic process"/>
    <property type="evidence" value="ECO:0007669"/>
    <property type="project" value="UniProtKB-ARBA"/>
</dbReference>
<dbReference type="PANTHER" id="PTHR30606">
    <property type="entry name" value="LIPID A BIOSYNTHESIS LAUROYL ACYLTRANSFERASE"/>
    <property type="match status" value="1"/>
</dbReference>
<keyword evidence="2" id="KW-1003">Cell membrane</keyword>
<protein>
    <submittedName>
        <fullName evidence="7">Alpha-mannosyl-phosphatidylinositol acyltransferase</fullName>
    </submittedName>
</protein>